<comment type="caution">
    <text evidence="5">The sequence shown here is derived from an EMBL/GenBank/DDBJ whole genome shotgun (WGS) entry which is preliminary data.</text>
</comment>
<dbReference type="AlphaFoldDB" id="A0A640SBY8"/>
<keyword evidence="2" id="KW-0680">Restriction system</keyword>
<evidence type="ECO:0000256" key="2">
    <source>
        <dbReference type="ARBA" id="ARBA00022747"/>
    </source>
</evidence>
<evidence type="ECO:0000259" key="4">
    <source>
        <dbReference type="Pfam" id="PF01420"/>
    </source>
</evidence>
<evidence type="ECO:0000313" key="5">
    <source>
        <dbReference type="EMBL" id="GFE08548.1"/>
    </source>
</evidence>
<dbReference type="GO" id="GO:0003677">
    <property type="term" value="F:DNA binding"/>
    <property type="evidence" value="ECO:0007669"/>
    <property type="project" value="UniProtKB-KW"/>
</dbReference>
<protein>
    <recommendedName>
        <fullName evidence="4">Type I restriction modification DNA specificity domain-containing protein</fullName>
    </recommendedName>
</protein>
<dbReference type="PANTHER" id="PTHR30408">
    <property type="entry name" value="TYPE-1 RESTRICTION ENZYME ECOKI SPECIFICITY PROTEIN"/>
    <property type="match status" value="1"/>
</dbReference>
<dbReference type="InterPro" id="IPR052021">
    <property type="entry name" value="Type-I_RS_S_subunit"/>
</dbReference>
<dbReference type="OrthoDB" id="3197085at2"/>
<organism evidence="5 6">
    <name type="scientific">Streptomyces caniferus</name>
    <dbReference type="NCBI Taxonomy" id="285557"/>
    <lineage>
        <taxon>Bacteria</taxon>
        <taxon>Bacillati</taxon>
        <taxon>Actinomycetota</taxon>
        <taxon>Actinomycetes</taxon>
        <taxon>Kitasatosporales</taxon>
        <taxon>Streptomycetaceae</taxon>
        <taxon>Streptomyces</taxon>
    </lineage>
</organism>
<dbReference type="GO" id="GO:0009307">
    <property type="term" value="P:DNA restriction-modification system"/>
    <property type="evidence" value="ECO:0007669"/>
    <property type="project" value="UniProtKB-KW"/>
</dbReference>
<dbReference type="InterPro" id="IPR044946">
    <property type="entry name" value="Restrct_endonuc_typeI_TRD_sf"/>
</dbReference>
<proteinExistence type="inferred from homology"/>
<dbReference type="Gene3D" id="3.90.220.20">
    <property type="entry name" value="DNA methylase specificity domains"/>
    <property type="match status" value="2"/>
</dbReference>
<dbReference type="EMBL" id="BLIN01000005">
    <property type="protein sequence ID" value="GFE08548.1"/>
    <property type="molecule type" value="Genomic_DNA"/>
</dbReference>
<sequence>MSLNLDKTPWKRVRLGDVIRRSRTQADAATGDVDRYVGGGHIDSDSLTIERFGDVDDGQMGSTFTYLFKPGQILFVSARPYLRKSGVVNFSGVVADKTYVLDALPENGLLQEFLPFILNSDHFVAYATAEASGSMNPRLLWGRMQRYEFHLPPLDEQKPLADLLWALERHRTELDDQVSAIESALQCFLADSFRAAPGPQLKIVDLCTDVVGGIWGSPEGEAEVDILALGPRVYADGATQLTTDGSPVRSVSRRQTEVRLVRDGDIILERSGGSPSQPVGRVVIAHGELAPCIPTDFQRLLRPNRKVVEPRFLFWRLRHDWVAGVTRDYSKKTTNITNLSVKDYIARSITVPSIADQTHLLGRVTSFEDTLTNVAEESSKLDVLRRSLHDEIFGGAE</sequence>
<reference evidence="5 6" key="1">
    <citation type="submission" date="2019-12" db="EMBL/GenBank/DDBJ databases">
        <title>Whole genome shotgun sequence of Streptomyces caniferus NBRC 15389.</title>
        <authorList>
            <person name="Ichikawa N."/>
            <person name="Kimura A."/>
            <person name="Kitahashi Y."/>
            <person name="Komaki H."/>
            <person name="Tamura T."/>
        </authorList>
    </citation>
    <scope>NUCLEOTIDE SEQUENCE [LARGE SCALE GENOMIC DNA]</scope>
    <source>
        <strain evidence="5 6">NBRC 15389</strain>
    </source>
</reference>
<keyword evidence="3" id="KW-0238">DNA-binding</keyword>
<comment type="similarity">
    <text evidence="1">Belongs to the type-I restriction system S methylase family.</text>
</comment>
<name>A0A640SBY8_9ACTN</name>
<evidence type="ECO:0000256" key="1">
    <source>
        <dbReference type="ARBA" id="ARBA00010923"/>
    </source>
</evidence>
<evidence type="ECO:0000256" key="3">
    <source>
        <dbReference type="ARBA" id="ARBA00023125"/>
    </source>
</evidence>
<evidence type="ECO:0000313" key="6">
    <source>
        <dbReference type="Proteomes" id="UP000435837"/>
    </source>
</evidence>
<dbReference type="Proteomes" id="UP000435837">
    <property type="component" value="Unassembled WGS sequence"/>
</dbReference>
<feature type="domain" description="Type I restriction modification DNA specificity" evidence="4">
    <location>
        <begin position="9"/>
        <end position="177"/>
    </location>
</feature>
<dbReference type="Pfam" id="PF01420">
    <property type="entry name" value="Methylase_S"/>
    <property type="match status" value="1"/>
</dbReference>
<gene>
    <name evidence="5" type="ORF">Scani_48160</name>
</gene>
<dbReference type="PANTHER" id="PTHR30408:SF12">
    <property type="entry name" value="TYPE I RESTRICTION ENZYME MJAVIII SPECIFICITY SUBUNIT"/>
    <property type="match status" value="1"/>
</dbReference>
<accession>A0A640SBY8</accession>
<dbReference type="SUPFAM" id="SSF116734">
    <property type="entry name" value="DNA methylase specificity domain"/>
    <property type="match status" value="2"/>
</dbReference>
<dbReference type="CDD" id="cd16961">
    <property type="entry name" value="RMtype1_S_TRD-CR_like"/>
    <property type="match status" value="1"/>
</dbReference>
<dbReference type="RefSeq" id="WP_159479417.1">
    <property type="nucleotide sequence ID" value="NZ_BAAATH010000009.1"/>
</dbReference>
<dbReference type="InterPro" id="IPR000055">
    <property type="entry name" value="Restrct_endonuc_typeI_TRD"/>
</dbReference>